<evidence type="ECO:0000313" key="4">
    <source>
        <dbReference type="EMBL" id="CAD9340595.1"/>
    </source>
</evidence>
<dbReference type="InterPro" id="IPR011990">
    <property type="entry name" value="TPR-like_helical_dom_sf"/>
</dbReference>
<evidence type="ECO:0000256" key="3">
    <source>
        <dbReference type="SAM" id="MobiDB-lite"/>
    </source>
</evidence>
<dbReference type="SMART" id="SM00028">
    <property type="entry name" value="TPR"/>
    <property type="match status" value="3"/>
</dbReference>
<feature type="region of interest" description="Disordered" evidence="3">
    <location>
        <begin position="174"/>
        <end position="196"/>
    </location>
</feature>
<feature type="compositionally biased region" description="Acidic residues" evidence="3">
    <location>
        <begin position="180"/>
        <end position="196"/>
    </location>
</feature>
<dbReference type="EMBL" id="HBGO01018724">
    <property type="protein sequence ID" value="CAD9340595.1"/>
    <property type="molecule type" value="Transcribed_RNA"/>
</dbReference>
<evidence type="ECO:0008006" key="5">
    <source>
        <dbReference type="Google" id="ProtNLM"/>
    </source>
</evidence>
<gene>
    <name evidence="4" type="ORF">OSIN01602_LOCUS10738</name>
</gene>
<dbReference type="Gene3D" id="1.25.40.10">
    <property type="entry name" value="Tetratricopeptide repeat domain"/>
    <property type="match status" value="1"/>
</dbReference>
<sequence>MVFRGIFSNWPGGRGDSGHKVSSPKRCGYVTCMYDLGEAKEKKGELGEAISCWTRAILVAQRQRSCDIETARALDSVGDKFTKHGRWDEALAAWNEMLNVQKRYLRTDWHPEVARTLNKIGVALSRIRNGSDHTYSALMAFEKALEMQQDTLGPGHEDCVETTQNMFKLLQGFRQREQREEDELSESGSKEEEEER</sequence>
<keyword evidence="2" id="KW-0802">TPR repeat</keyword>
<evidence type="ECO:0000256" key="1">
    <source>
        <dbReference type="ARBA" id="ARBA00022737"/>
    </source>
</evidence>
<organism evidence="4">
    <name type="scientific">Trieres chinensis</name>
    <name type="common">Marine centric diatom</name>
    <name type="synonym">Odontella sinensis</name>
    <dbReference type="NCBI Taxonomy" id="1514140"/>
    <lineage>
        <taxon>Eukaryota</taxon>
        <taxon>Sar</taxon>
        <taxon>Stramenopiles</taxon>
        <taxon>Ochrophyta</taxon>
        <taxon>Bacillariophyta</taxon>
        <taxon>Mediophyceae</taxon>
        <taxon>Biddulphiophycidae</taxon>
        <taxon>Eupodiscales</taxon>
        <taxon>Parodontellaceae</taxon>
        <taxon>Trieres</taxon>
    </lineage>
</organism>
<evidence type="ECO:0000256" key="2">
    <source>
        <dbReference type="ARBA" id="ARBA00022803"/>
    </source>
</evidence>
<accession>A0A7S1ZJ33</accession>
<keyword evidence="1" id="KW-0677">Repeat</keyword>
<dbReference type="InterPro" id="IPR019734">
    <property type="entry name" value="TPR_rpt"/>
</dbReference>
<name>A0A7S1ZJ33_TRICV</name>
<dbReference type="PANTHER" id="PTHR45641">
    <property type="entry name" value="TETRATRICOPEPTIDE REPEAT PROTEIN (AFU_ORTHOLOGUE AFUA_6G03870)"/>
    <property type="match status" value="1"/>
</dbReference>
<dbReference type="Pfam" id="PF13424">
    <property type="entry name" value="TPR_12"/>
    <property type="match status" value="1"/>
</dbReference>
<reference evidence="4" key="1">
    <citation type="submission" date="2021-01" db="EMBL/GenBank/DDBJ databases">
        <authorList>
            <person name="Corre E."/>
            <person name="Pelletier E."/>
            <person name="Niang G."/>
            <person name="Scheremetjew M."/>
            <person name="Finn R."/>
            <person name="Kale V."/>
            <person name="Holt S."/>
            <person name="Cochrane G."/>
            <person name="Meng A."/>
            <person name="Brown T."/>
            <person name="Cohen L."/>
        </authorList>
    </citation>
    <scope>NUCLEOTIDE SEQUENCE</scope>
    <source>
        <strain evidence="4">Grunow 1884</strain>
    </source>
</reference>
<protein>
    <recommendedName>
        <fullName evidence="5">Kinesin light chain</fullName>
    </recommendedName>
</protein>
<dbReference type="AlphaFoldDB" id="A0A7S1ZJ33"/>
<dbReference type="SUPFAM" id="SSF48452">
    <property type="entry name" value="TPR-like"/>
    <property type="match status" value="1"/>
</dbReference>
<dbReference type="PANTHER" id="PTHR45641:SF19">
    <property type="entry name" value="NEPHROCYSTIN-3"/>
    <property type="match status" value="1"/>
</dbReference>
<proteinExistence type="predicted"/>